<evidence type="ECO:0000256" key="6">
    <source>
        <dbReference type="ARBA" id="ARBA00032535"/>
    </source>
</evidence>
<gene>
    <name evidence="9" type="ORF">UR61_C0012G0006</name>
</gene>
<evidence type="ECO:0000256" key="4">
    <source>
        <dbReference type="ARBA" id="ARBA00022801"/>
    </source>
</evidence>
<keyword evidence="5" id="KW-0464">Manganese</keyword>
<evidence type="ECO:0000256" key="7">
    <source>
        <dbReference type="ARBA" id="ARBA00047820"/>
    </source>
</evidence>
<evidence type="ECO:0000256" key="2">
    <source>
        <dbReference type="ARBA" id="ARBA00012146"/>
    </source>
</evidence>
<reference evidence="9 10" key="1">
    <citation type="journal article" date="2015" name="Nature">
        <title>rRNA introns, odd ribosomes, and small enigmatic genomes across a large radiation of phyla.</title>
        <authorList>
            <person name="Brown C.T."/>
            <person name="Hug L.A."/>
            <person name="Thomas B.C."/>
            <person name="Sharon I."/>
            <person name="Castelle C.J."/>
            <person name="Singh A."/>
            <person name="Wilkins M.J."/>
            <person name="Williams K.H."/>
            <person name="Banfield J.F."/>
        </authorList>
    </citation>
    <scope>NUCLEOTIDE SEQUENCE [LARGE SCALE GENOMIC DNA]</scope>
</reference>
<keyword evidence="4" id="KW-0378">Hydrolase</keyword>
<dbReference type="SUPFAM" id="SSF64182">
    <property type="entry name" value="DHH phosphoesterases"/>
    <property type="match status" value="1"/>
</dbReference>
<proteinExistence type="predicted"/>
<dbReference type="PANTHER" id="PTHR12112:SF22">
    <property type="entry name" value="MANGANESE-DEPENDENT INORGANIC PYROPHOSPHATASE-RELATED"/>
    <property type="match status" value="1"/>
</dbReference>
<evidence type="ECO:0000256" key="3">
    <source>
        <dbReference type="ARBA" id="ARBA00022723"/>
    </source>
</evidence>
<comment type="catalytic activity">
    <reaction evidence="7">
        <text>diphosphate + H2O = 2 phosphate + H(+)</text>
        <dbReference type="Rhea" id="RHEA:24576"/>
        <dbReference type="ChEBI" id="CHEBI:15377"/>
        <dbReference type="ChEBI" id="CHEBI:15378"/>
        <dbReference type="ChEBI" id="CHEBI:33019"/>
        <dbReference type="ChEBI" id="CHEBI:43474"/>
        <dbReference type="EC" id="3.6.1.1"/>
    </reaction>
</comment>
<evidence type="ECO:0000256" key="1">
    <source>
        <dbReference type="ARBA" id="ARBA00001936"/>
    </source>
</evidence>
<dbReference type="Pfam" id="PF02833">
    <property type="entry name" value="DHHA2"/>
    <property type="match status" value="1"/>
</dbReference>
<dbReference type="InterPro" id="IPR001667">
    <property type="entry name" value="DDH_dom"/>
</dbReference>
<comment type="cofactor">
    <cofactor evidence="1">
        <name>Mn(2+)</name>
        <dbReference type="ChEBI" id="CHEBI:29035"/>
    </cofactor>
</comment>
<dbReference type="InterPro" id="IPR038222">
    <property type="entry name" value="DHHA2_dom_sf"/>
</dbReference>
<dbReference type="InterPro" id="IPR038763">
    <property type="entry name" value="DHH_sf"/>
</dbReference>
<dbReference type="PANTHER" id="PTHR12112">
    <property type="entry name" value="BNIP - RELATED"/>
    <property type="match status" value="1"/>
</dbReference>
<sequence length="311" mass="35771">MNAPFKKIYIIGHTKPDLDSIASAVGYQRYNELMGDFRYTAIRCDRVNPLTEYVFDKYNLKLPPYIPNISGMNIVLVDHTYPENRAKGWEKANILEVIDHHDVKLEDIVPQNITIRPCGSTSTLIIEKYFNSNISVPLNIANILLSAILDDTLGLKSPTTTKLDIDIVKKLIEICKIENIEEYSKELFSKKDIWHTLTAKEIIEMDIKEVEIKEKRVSISQVETLNNRDLREEEILHELKILNGNNPLHLRIVMLTDLIKKDCILLVVGEDLPLLENELKTKIINNRILLPNVVSRKKQVVSILESMYKVV</sequence>
<evidence type="ECO:0000313" key="9">
    <source>
        <dbReference type="EMBL" id="KKP65754.1"/>
    </source>
</evidence>
<evidence type="ECO:0000313" key="10">
    <source>
        <dbReference type="Proteomes" id="UP000033866"/>
    </source>
</evidence>
<evidence type="ECO:0000256" key="5">
    <source>
        <dbReference type="ARBA" id="ARBA00023211"/>
    </source>
</evidence>
<dbReference type="Proteomes" id="UP000033866">
    <property type="component" value="Unassembled WGS sequence"/>
</dbReference>
<name>A0A0G0B8P6_9BACT</name>
<protein>
    <recommendedName>
        <fullName evidence="2">inorganic diphosphatase</fullName>
        <ecNumber evidence="2">3.6.1.1</ecNumber>
    </recommendedName>
    <alternativeName>
        <fullName evidence="6">Pyrophosphate phospho-hydrolase</fullName>
    </alternativeName>
</protein>
<dbReference type="GO" id="GO:0005737">
    <property type="term" value="C:cytoplasm"/>
    <property type="evidence" value="ECO:0007669"/>
    <property type="project" value="InterPro"/>
</dbReference>
<dbReference type="SMART" id="SM01131">
    <property type="entry name" value="DHHA2"/>
    <property type="match status" value="1"/>
</dbReference>
<dbReference type="AlphaFoldDB" id="A0A0G0B8P6"/>
<dbReference type="GO" id="GO:0004427">
    <property type="term" value="F:inorganic diphosphate phosphatase activity"/>
    <property type="evidence" value="ECO:0007669"/>
    <property type="project" value="UniProtKB-EC"/>
</dbReference>
<comment type="caution">
    <text evidence="9">The sequence shown here is derived from an EMBL/GenBank/DDBJ whole genome shotgun (WGS) entry which is preliminary data.</text>
</comment>
<dbReference type="EC" id="3.6.1.1" evidence="2"/>
<dbReference type="EMBL" id="LBPV01000012">
    <property type="protein sequence ID" value="KKP65754.1"/>
    <property type="molecule type" value="Genomic_DNA"/>
</dbReference>
<dbReference type="Pfam" id="PF01368">
    <property type="entry name" value="DHH"/>
    <property type="match status" value="1"/>
</dbReference>
<feature type="domain" description="DHHA2" evidence="8">
    <location>
        <begin position="184"/>
        <end position="308"/>
    </location>
</feature>
<keyword evidence="3" id="KW-0479">Metal-binding</keyword>
<organism evidence="9 10">
    <name type="scientific">candidate division WS6 bacterium GW2011_GWE1_34_7</name>
    <dbReference type="NCBI Taxonomy" id="1619093"/>
    <lineage>
        <taxon>Bacteria</taxon>
        <taxon>Candidatus Dojkabacteria</taxon>
    </lineage>
</organism>
<evidence type="ECO:0000259" key="8">
    <source>
        <dbReference type="SMART" id="SM01131"/>
    </source>
</evidence>
<accession>A0A0G0B8P6</accession>
<dbReference type="GO" id="GO:0046872">
    <property type="term" value="F:metal ion binding"/>
    <property type="evidence" value="ECO:0007669"/>
    <property type="project" value="UniProtKB-KW"/>
</dbReference>
<dbReference type="InterPro" id="IPR004097">
    <property type="entry name" value="DHHA2"/>
</dbReference>
<dbReference type="Gene3D" id="3.90.1640.10">
    <property type="entry name" value="inorganic pyrophosphatase (n-terminal core)"/>
    <property type="match status" value="1"/>
</dbReference>
<dbReference type="Gene3D" id="3.10.310.20">
    <property type="entry name" value="DHHA2 domain"/>
    <property type="match status" value="1"/>
</dbReference>